<dbReference type="AlphaFoldDB" id="A0A5M4BBH4"/>
<comment type="caution">
    <text evidence="1">The sequence shown here is derived from an EMBL/GenBank/DDBJ whole genome shotgun (WGS) entry which is preliminary data.</text>
</comment>
<dbReference type="RefSeq" id="WP_155285532.1">
    <property type="nucleotide sequence ID" value="NZ_BLBC01000014.1"/>
</dbReference>
<sequence length="144" mass="17057">METLKKKVNEVENCVRKDLPHLLEIEKGCVLHCFGNDYEIIYVDDEYVKLMKISNADVFLFRLCFVRNHFEVIGLPVTMTHIFQWVCEKHKDSDISFIMECNRWIMSRKSGEEADSVDIPVNIDENIINQPRYFVDFIHSLIQK</sequence>
<gene>
    <name evidence="1" type="ORF">RCZ01_22210</name>
</gene>
<dbReference type="Proteomes" id="UP000398217">
    <property type="component" value="Unassembled WGS sequence"/>
</dbReference>
<keyword evidence="2" id="KW-1185">Reference proteome</keyword>
<reference evidence="2" key="1">
    <citation type="journal article" date="2020" name="Int. J. Syst. Evol. Microbiol.">
        <title>Capnocytophaga felis sp. nov. isolated from the feline oral cavity.</title>
        <authorList>
            <person name="Suzuki M."/>
            <person name="Umeda K."/>
            <person name="Kimura M."/>
            <person name="Imaoka K."/>
            <person name="Morikawa S."/>
            <person name="Maeda K."/>
        </authorList>
    </citation>
    <scope>NUCLEOTIDE SEQUENCE [LARGE SCALE GENOMIC DNA]</scope>
    <source>
        <strain evidence="2">KC07070</strain>
    </source>
</reference>
<proteinExistence type="predicted"/>
<protein>
    <submittedName>
        <fullName evidence="1">Uncharacterized protein</fullName>
    </submittedName>
</protein>
<name>A0A5M4BBH4_9FLAO</name>
<evidence type="ECO:0000313" key="2">
    <source>
        <dbReference type="Proteomes" id="UP000398217"/>
    </source>
</evidence>
<evidence type="ECO:0000313" key="1">
    <source>
        <dbReference type="EMBL" id="GET46919.1"/>
    </source>
</evidence>
<accession>A0A5M4BBH4</accession>
<dbReference type="EMBL" id="BLBC01000014">
    <property type="protein sequence ID" value="GET46919.1"/>
    <property type="molecule type" value="Genomic_DNA"/>
</dbReference>
<organism evidence="1 2">
    <name type="scientific">Capnocytophaga felis</name>
    <dbReference type="NCBI Taxonomy" id="2267611"/>
    <lineage>
        <taxon>Bacteria</taxon>
        <taxon>Pseudomonadati</taxon>
        <taxon>Bacteroidota</taxon>
        <taxon>Flavobacteriia</taxon>
        <taxon>Flavobacteriales</taxon>
        <taxon>Flavobacteriaceae</taxon>
        <taxon>Capnocytophaga</taxon>
    </lineage>
</organism>